<sequence>MIVLTALFVSLLISNGVSAQAAAAAGFVSRSPSSVRYIPLDLGCIWTSRAFAVLEPDAAQVTGTIFFTQPNPNGPVTVTGQLFGLDPNAERGIHIHRFGNLTQKCESTGEHWNAANTTHGDISNPFTSRHRGDLGTLKPTRTGRRR</sequence>
<evidence type="ECO:0000256" key="1">
    <source>
        <dbReference type="SAM" id="MobiDB-lite"/>
    </source>
</evidence>
<feature type="chain" id="PRO_5022975846" evidence="2">
    <location>
        <begin position="20"/>
        <end position="146"/>
    </location>
</feature>
<dbReference type="PANTHER" id="PTHR10003">
    <property type="entry name" value="SUPEROXIDE DISMUTASE CU-ZN -RELATED"/>
    <property type="match status" value="1"/>
</dbReference>
<dbReference type="SUPFAM" id="SSF49329">
    <property type="entry name" value="Cu,Zn superoxide dismutase-like"/>
    <property type="match status" value="1"/>
</dbReference>
<dbReference type="Proteomes" id="UP000305067">
    <property type="component" value="Unassembled WGS sequence"/>
</dbReference>
<accession>A0A5C3QIU7</accession>
<dbReference type="Gene3D" id="2.60.40.200">
    <property type="entry name" value="Superoxide dismutase, copper/zinc binding domain"/>
    <property type="match status" value="1"/>
</dbReference>
<dbReference type="STRING" id="1884261.A0A5C3QIU7"/>
<feature type="compositionally biased region" description="Polar residues" evidence="1">
    <location>
        <begin position="118"/>
        <end position="127"/>
    </location>
</feature>
<evidence type="ECO:0000313" key="5">
    <source>
        <dbReference type="Proteomes" id="UP000305067"/>
    </source>
</evidence>
<dbReference type="Pfam" id="PF00080">
    <property type="entry name" value="Sod_Cu"/>
    <property type="match status" value="1"/>
</dbReference>
<feature type="region of interest" description="Disordered" evidence="1">
    <location>
        <begin position="118"/>
        <end position="146"/>
    </location>
</feature>
<evidence type="ECO:0000259" key="3">
    <source>
        <dbReference type="Pfam" id="PF00080"/>
    </source>
</evidence>
<dbReference type="InterPro" id="IPR024134">
    <property type="entry name" value="SOD_Cu/Zn_/chaperone"/>
</dbReference>
<feature type="signal peptide" evidence="2">
    <location>
        <begin position="1"/>
        <end position="19"/>
    </location>
</feature>
<feature type="domain" description="Superoxide dismutase copper/zinc binding" evidence="3">
    <location>
        <begin position="61"/>
        <end position="143"/>
    </location>
</feature>
<keyword evidence="5" id="KW-1185">Reference proteome</keyword>
<reference evidence="4 5" key="1">
    <citation type="journal article" date="2019" name="Nat. Ecol. Evol.">
        <title>Megaphylogeny resolves global patterns of mushroom evolution.</title>
        <authorList>
            <person name="Varga T."/>
            <person name="Krizsan K."/>
            <person name="Foldi C."/>
            <person name="Dima B."/>
            <person name="Sanchez-Garcia M."/>
            <person name="Sanchez-Ramirez S."/>
            <person name="Szollosi G.J."/>
            <person name="Szarkandi J.G."/>
            <person name="Papp V."/>
            <person name="Albert L."/>
            <person name="Andreopoulos W."/>
            <person name="Angelini C."/>
            <person name="Antonin V."/>
            <person name="Barry K.W."/>
            <person name="Bougher N.L."/>
            <person name="Buchanan P."/>
            <person name="Buyck B."/>
            <person name="Bense V."/>
            <person name="Catcheside P."/>
            <person name="Chovatia M."/>
            <person name="Cooper J."/>
            <person name="Damon W."/>
            <person name="Desjardin D."/>
            <person name="Finy P."/>
            <person name="Geml J."/>
            <person name="Haridas S."/>
            <person name="Hughes K."/>
            <person name="Justo A."/>
            <person name="Karasinski D."/>
            <person name="Kautmanova I."/>
            <person name="Kiss B."/>
            <person name="Kocsube S."/>
            <person name="Kotiranta H."/>
            <person name="LaButti K.M."/>
            <person name="Lechner B.E."/>
            <person name="Liimatainen K."/>
            <person name="Lipzen A."/>
            <person name="Lukacs Z."/>
            <person name="Mihaltcheva S."/>
            <person name="Morgado L.N."/>
            <person name="Niskanen T."/>
            <person name="Noordeloos M.E."/>
            <person name="Ohm R.A."/>
            <person name="Ortiz-Santana B."/>
            <person name="Ovrebo C."/>
            <person name="Racz N."/>
            <person name="Riley R."/>
            <person name="Savchenko A."/>
            <person name="Shiryaev A."/>
            <person name="Soop K."/>
            <person name="Spirin V."/>
            <person name="Szebenyi C."/>
            <person name="Tomsovsky M."/>
            <person name="Tulloss R.E."/>
            <person name="Uehling J."/>
            <person name="Grigoriev I.V."/>
            <person name="Vagvolgyi C."/>
            <person name="Papp T."/>
            <person name="Martin F.M."/>
            <person name="Miettinen O."/>
            <person name="Hibbett D.S."/>
            <person name="Nagy L.G."/>
        </authorList>
    </citation>
    <scope>NUCLEOTIDE SEQUENCE [LARGE SCALE GENOMIC DNA]</scope>
    <source>
        <strain evidence="4 5">CBS 309.79</strain>
    </source>
</reference>
<proteinExistence type="predicted"/>
<evidence type="ECO:0000256" key="2">
    <source>
        <dbReference type="SAM" id="SignalP"/>
    </source>
</evidence>
<dbReference type="GO" id="GO:0005507">
    <property type="term" value="F:copper ion binding"/>
    <property type="evidence" value="ECO:0007669"/>
    <property type="project" value="InterPro"/>
</dbReference>
<dbReference type="EMBL" id="ML178825">
    <property type="protein sequence ID" value="TFL01238.1"/>
    <property type="molecule type" value="Genomic_DNA"/>
</dbReference>
<evidence type="ECO:0000313" key="4">
    <source>
        <dbReference type="EMBL" id="TFL01238.1"/>
    </source>
</evidence>
<dbReference type="GO" id="GO:0006801">
    <property type="term" value="P:superoxide metabolic process"/>
    <property type="evidence" value="ECO:0007669"/>
    <property type="project" value="InterPro"/>
</dbReference>
<name>A0A5C3QIU7_9AGAR</name>
<dbReference type="OrthoDB" id="2015551at2759"/>
<dbReference type="InterPro" id="IPR036423">
    <property type="entry name" value="SOD-like_Cu/Zn_dom_sf"/>
</dbReference>
<dbReference type="InterPro" id="IPR001424">
    <property type="entry name" value="SOD_Cu_Zn_dom"/>
</dbReference>
<dbReference type="AlphaFoldDB" id="A0A5C3QIU7"/>
<keyword evidence="2" id="KW-0732">Signal</keyword>
<gene>
    <name evidence="4" type="ORF">BDV98DRAFT_656144</name>
</gene>
<organism evidence="4 5">
    <name type="scientific">Pterulicium gracile</name>
    <dbReference type="NCBI Taxonomy" id="1884261"/>
    <lineage>
        <taxon>Eukaryota</taxon>
        <taxon>Fungi</taxon>
        <taxon>Dikarya</taxon>
        <taxon>Basidiomycota</taxon>
        <taxon>Agaricomycotina</taxon>
        <taxon>Agaricomycetes</taxon>
        <taxon>Agaricomycetidae</taxon>
        <taxon>Agaricales</taxon>
        <taxon>Pleurotineae</taxon>
        <taxon>Pterulaceae</taxon>
        <taxon>Pterulicium</taxon>
    </lineage>
</organism>
<protein>
    <submittedName>
        <fullName evidence="4">Superoxide dismutase</fullName>
    </submittedName>
</protein>